<dbReference type="SUPFAM" id="SSF58038">
    <property type="entry name" value="SNARE fusion complex"/>
    <property type="match status" value="1"/>
</dbReference>
<dbReference type="CDD" id="cd15862">
    <property type="entry name" value="SNARE_Vti1"/>
    <property type="match status" value="1"/>
</dbReference>
<dbReference type="GO" id="GO:0006886">
    <property type="term" value="P:intracellular protein transport"/>
    <property type="evidence" value="ECO:0007669"/>
    <property type="project" value="InterPro"/>
</dbReference>
<dbReference type="EMBL" id="HG793131">
    <property type="protein sequence ID" value="CDK29608.1"/>
    <property type="molecule type" value="Genomic_DNA"/>
</dbReference>
<reference evidence="12" key="1">
    <citation type="submission" date="2013-12" db="EMBL/GenBank/DDBJ databases">
        <authorList>
            <person name="Genoscope - CEA"/>
        </authorList>
    </citation>
    <scope>NUCLEOTIDE SEQUENCE</scope>
    <source>
        <strain evidence="12">CBS 1993</strain>
    </source>
</reference>
<dbReference type="GO" id="GO:0016236">
    <property type="term" value="P:macroautophagy"/>
    <property type="evidence" value="ECO:0007669"/>
    <property type="project" value="TreeGrafter"/>
</dbReference>
<dbReference type="GO" id="GO:0031902">
    <property type="term" value="C:late endosome membrane"/>
    <property type="evidence" value="ECO:0007669"/>
    <property type="project" value="TreeGrafter"/>
</dbReference>
<dbReference type="GO" id="GO:0012507">
    <property type="term" value="C:ER to Golgi transport vesicle membrane"/>
    <property type="evidence" value="ECO:0007669"/>
    <property type="project" value="TreeGrafter"/>
</dbReference>
<dbReference type="Proteomes" id="UP000019384">
    <property type="component" value="Unassembled WGS sequence"/>
</dbReference>
<evidence type="ECO:0000256" key="3">
    <source>
        <dbReference type="ARBA" id="ARBA00022448"/>
    </source>
</evidence>
<keyword evidence="8 10" id="KW-0472">Membrane</keyword>
<dbReference type="GO" id="GO:0000139">
    <property type="term" value="C:Golgi membrane"/>
    <property type="evidence" value="ECO:0007669"/>
    <property type="project" value="UniProtKB-SubCell"/>
</dbReference>
<keyword evidence="6 10" id="KW-1133">Transmembrane helix</keyword>
<accession>W6MT90</accession>
<dbReference type="InterPro" id="IPR000727">
    <property type="entry name" value="T_SNARE_dom"/>
</dbReference>
<comment type="similarity">
    <text evidence="2">Belongs to the VTI1 family.</text>
</comment>
<organism evidence="12 13">
    <name type="scientific">Kuraishia capsulata CBS 1993</name>
    <dbReference type="NCBI Taxonomy" id="1382522"/>
    <lineage>
        <taxon>Eukaryota</taxon>
        <taxon>Fungi</taxon>
        <taxon>Dikarya</taxon>
        <taxon>Ascomycota</taxon>
        <taxon>Saccharomycotina</taxon>
        <taxon>Pichiomycetes</taxon>
        <taxon>Pichiales</taxon>
        <taxon>Pichiaceae</taxon>
        <taxon>Kuraishia</taxon>
    </lineage>
</organism>
<feature type="domain" description="T-SNARE coiled-coil homology" evidence="11">
    <location>
        <begin position="121"/>
        <end position="188"/>
    </location>
</feature>
<dbReference type="Pfam" id="PF05008">
    <property type="entry name" value="V-SNARE"/>
    <property type="match status" value="1"/>
</dbReference>
<dbReference type="GO" id="GO:0031201">
    <property type="term" value="C:SNARE complex"/>
    <property type="evidence" value="ECO:0007669"/>
    <property type="project" value="TreeGrafter"/>
</dbReference>
<reference evidence="12" key="2">
    <citation type="submission" date="2014-02" db="EMBL/GenBank/DDBJ databases">
        <title>Complete DNA sequence of /Kuraishia capsulata/ illustrates novel genomic features among budding yeasts (/Saccharomycotina/).</title>
        <authorList>
            <person name="Morales L."/>
            <person name="Noel B."/>
            <person name="Porcel B."/>
            <person name="Marcet-Houben M."/>
            <person name="Hullo M-F."/>
            <person name="Sacerdot C."/>
            <person name="Tekaia F."/>
            <person name="Leh-Louis V."/>
            <person name="Despons L."/>
            <person name="Khanna V."/>
            <person name="Aury J-M."/>
            <person name="Barbe V."/>
            <person name="Couloux A."/>
            <person name="Labadie K."/>
            <person name="Pelletier E."/>
            <person name="Souciet J-L."/>
            <person name="Boekhout T."/>
            <person name="Gabaldon T."/>
            <person name="Wincker P."/>
            <person name="Dujon B."/>
        </authorList>
    </citation>
    <scope>NUCLEOTIDE SEQUENCE</scope>
    <source>
        <strain evidence="12">CBS 1993</strain>
    </source>
</reference>
<dbReference type="Gene3D" id="1.20.58.400">
    <property type="entry name" value="t-snare proteins"/>
    <property type="match status" value="1"/>
</dbReference>
<evidence type="ECO:0000259" key="11">
    <source>
        <dbReference type="SMART" id="SM00397"/>
    </source>
</evidence>
<dbReference type="SMART" id="SM00397">
    <property type="entry name" value="t_SNARE"/>
    <property type="match status" value="1"/>
</dbReference>
<dbReference type="OrthoDB" id="430637at2759"/>
<dbReference type="GO" id="GO:0042147">
    <property type="term" value="P:retrograde transport, endosome to Golgi"/>
    <property type="evidence" value="ECO:0007669"/>
    <property type="project" value="TreeGrafter"/>
</dbReference>
<proteinExistence type="inferred from homology"/>
<dbReference type="GeneID" id="34522980"/>
<dbReference type="InterPro" id="IPR027027">
    <property type="entry name" value="GOSR2/Membrin/Bos1"/>
</dbReference>
<dbReference type="InterPro" id="IPR038407">
    <property type="entry name" value="v-SNARE_N_sf"/>
</dbReference>
<dbReference type="GO" id="GO:0005484">
    <property type="term" value="F:SNAP receptor activity"/>
    <property type="evidence" value="ECO:0007669"/>
    <property type="project" value="InterPro"/>
</dbReference>
<keyword evidence="7 9" id="KW-0175">Coiled coil</keyword>
<keyword evidence="5" id="KW-0653">Protein transport</keyword>
<dbReference type="Gene3D" id="1.20.5.110">
    <property type="match status" value="1"/>
</dbReference>
<gene>
    <name evidence="12" type="ORF">KUCA_T00005601001</name>
</gene>
<name>W6MT90_9ASCO</name>
<evidence type="ECO:0000256" key="9">
    <source>
        <dbReference type="SAM" id="Coils"/>
    </source>
</evidence>
<dbReference type="GO" id="GO:0000149">
    <property type="term" value="F:SNARE binding"/>
    <property type="evidence" value="ECO:0007669"/>
    <property type="project" value="TreeGrafter"/>
</dbReference>
<comment type="subcellular location">
    <subcellularLocation>
        <location evidence="1">Golgi apparatus membrane</location>
        <topology evidence="1">Single-pass type IV membrane protein</topology>
    </subcellularLocation>
</comment>
<dbReference type="Pfam" id="PF12352">
    <property type="entry name" value="V-SNARE_C"/>
    <property type="match status" value="1"/>
</dbReference>
<dbReference type="HOGENOM" id="CLU_075474_0_0_1"/>
<evidence type="ECO:0000256" key="1">
    <source>
        <dbReference type="ARBA" id="ARBA00004409"/>
    </source>
</evidence>
<evidence type="ECO:0000256" key="7">
    <source>
        <dbReference type="ARBA" id="ARBA00023054"/>
    </source>
</evidence>
<evidence type="ECO:0000256" key="2">
    <source>
        <dbReference type="ARBA" id="ARBA00006108"/>
    </source>
</evidence>
<dbReference type="PANTHER" id="PTHR21230:SF26">
    <property type="entry name" value="VESICLE TRANSPORT THROUGH INTERACTION WITH T-SNARES HOMOLOG 1A"/>
    <property type="match status" value="1"/>
</dbReference>
<dbReference type="FunFam" id="1.20.5.110:FF:000002">
    <property type="entry name" value="Vesicle transport through interaction with t-SNAREsB"/>
    <property type="match status" value="1"/>
</dbReference>
<dbReference type="PIRSF" id="PIRSF028865">
    <property type="entry name" value="Membrin-2"/>
    <property type="match status" value="1"/>
</dbReference>
<feature type="transmembrane region" description="Helical" evidence="10">
    <location>
        <begin position="197"/>
        <end position="215"/>
    </location>
</feature>
<dbReference type="InterPro" id="IPR007705">
    <property type="entry name" value="Vesicle_trsprt_v-SNARE_N"/>
</dbReference>
<evidence type="ECO:0000256" key="8">
    <source>
        <dbReference type="ARBA" id="ARBA00023136"/>
    </source>
</evidence>
<dbReference type="RefSeq" id="XP_022461592.1">
    <property type="nucleotide sequence ID" value="XM_022600430.1"/>
</dbReference>
<protein>
    <recommendedName>
        <fullName evidence="11">t-SNARE coiled-coil homology domain-containing protein</fullName>
    </recommendedName>
</protein>
<evidence type="ECO:0000256" key="5">
    <source>
        <dbReference type="ARBA" id="ARBA00022927"/>
    </source>
</evidence>
<dbReference type="GO" id="GO:0005829">
    <property type="term" value="C:cytosol"/>
    <property type="evidence" value="ECO:0007669"/>
    <property type="project" value="GOC"/>
</dbReference>
<dbReference type="GO" id="GO:0048280">
    <property type="term" value="P:vesicle fusion with Golgi apparatus"/>
    <property type="evidence" value="ECO:0007669"/>
    <property type="project" value="TreeGrafter"/>
</dbReference>
<dbReference type="STRING" id="1382522.W6MT90"/>
<dbReference type="PANTHER" id="PTHR21230">
    <property type="entry name" value="VESICLE TRANSPORT V-SNARE PROTEIN VTI1-RELATED"/>
    <property type="match status" value="1"/>
</dbReference>
<evidence type="ECO:0000256" key="10">
    <source>
        <dbReference type="SAM" id="Phobius"/>
    </source>
</evidence>
<keyword evidence="3" id="KW-0813">Transport</keyword>
<dbReference type="GO" id="GO:0006896">
    <property type="term" value="P:Golgi to vacuole transport"/>
    <property type="evidence" value="ECO:0007669"/>
    <property type="project" value="TreeGrafter"/>
</dbReference>
<sequence>MSQLFANYESDFKVSYTEAQQRLSQISGLVDNSQRLSGMKAVEANIDECFEVVEQMGIEVQNISTAQRSSYNAKIRTYQADLNRLRKELKSLMDDEDRRNLFGDYPEQSGATDAAYSQRQQLLKSNASLDRSTQRLQESTRTALETEDVGAGILNSLRGQREQLINARDTLMEADSYVDRSISTLKSMTRRMVANKFISYAIIAVLVILILLVMINKIR</sequence>
<dbReference type="GO" id="GO:0005789">
    <property type="term" value="C:endoplasmic reticulum membrane"/>
    <property type="evidence" value="ECO:0007669"/>
    <property type="project" value="TreeGrafter"/>
</dbReference>
<evidence type="ECO:0000256" key="4">
    <source>
        <dbReference type="ARBA" id="ARBA00022692"/>
    </source>
</evidence>
<evidence type="ECO:0000256" key="6">
    <source>
        <dbReference type="ARBA" id="ARBA00022989"/>
    </source>
</evidence>
<keyword evidence="13" id="KW-1185">Reference proteome</keyword>
<dbReference type="SUPFAM" id="SSF47661">
    <property type="entry name" value="t-snare proteins"/>
    <property type="match status" value="1"/>
</dbReference>
<evidence type="ECO:0000313" key="12">
    <source>
        <dbReference type="EMBL" id="CDK29608.1"/>
    </source>
</evidence>
<dbReference type="GO" id="GO:0006891">
    <property type="term" value="P:intra-Golgi vesicle-mediated transport"/>
    <property type="evidence" value="ECO:0007669"/>
    <property type="project" value="TreeGrafter"/>
</dbReference>
<dbReference type="InterPro" id="IPR010989">
    <property type="entry name" value="SNARE"/>
</dbReference>
<feature type="coiled-coil region" evidence="9">
    <location>
        <begin position="68"/>
        <end position="95"/>
    </location>
</feature>
<keyword evidence="4 10" id="KW-0812">Transmembrane</keyword>
<dbReference type="AlphaFoldDB" id="W6MT90"/>
<evidence type="ECO:0000313" key="13">
    <source>
        <dbReference type="Proteomes" id="UP000019384"/>
    </source>
</evidence>